<evidence type="ECO:0000313" key="4">
    <source>
        <dbReference type="Proteomes" id="UP001317488"/>
    </source>
</evidence>
<dbReference type="InterPro" id="IPR029052">
    <property type="entry name" value="Metallo-depent_PP-like"/>
</dbReference>
<protein>
    <submittedName>
        <fullName evidence="3">Metallophosphoesterase</fullName>
    </submittedName>
</protein>
<dbReference type="PIRSF" id="PIRSF000883">
    <property type="entry name" value="Pesterase_MJ0912"/>
    <property type="match status" value="1"/>
</dbReference>
<evidence type="ECO:0000313" key="3">
    <source>
        <dbReference type="EMBL" id="WCM40694.1"/>
    </source>
</evidence>
<dbReference type="InterPro" id="IPR050126">
    <property type="entry name" value="Ap4A_hydrolase"/>
</dbReference>
<dbReference type="Gene3D" id="3.60.21.10">
    <property type="match status" value="1"/>
</dbReference>
<dbReference type="Pfam" id="PF12850">
    <property type="entry name" value="Metallophos_2"/>
    <property type="match status" value="1"/>
</dbReference>
<reference evidence="3 4" key="1">
    <citation type="submission" date="2019-12" db="EMBL/GenBank/DDBJ databases">
        <authorList>
            <person name="An T."/>
        </authorList>
    </citation>
    <scope>NUCLEOTIDE SEQUENCE [LARGE SCALE GENOMIC DNA]</scope>
    <source>
        <strain evidence="3 4">JCM 19900</strain>
    </source>
</reference>
<dbReference type="InterPro" id="IPR024654">
    <property type="entry name" value="Calcineurin-like_PHP_lpxH"/>
</dbReference>
<feature type="domain" description="Calcineurin-like phosphoesterase" evidence="2">
    <location>
        <begin position="22"/>
        <end position="213"/>
    </location>
</feature>
<dbReference type="PANTHER" id="PTHR42850:SF2">
    <property type="entry name" value="BLL5683 PROTEIN"/>
    <property type="match status" value="1"/>
</dbReference>
<proteinExistence type="inferred from homology"/>
<dbReference type="SUPFAM" id="SSF56300">
    <property type="entry name" value="Metallo-dependent phosphatases"/>
    <property type="match status" value="1"/>
</dbReference>
<comment type="similarity">
    <text evidence="1">Belongs to the metallophosphoesterase superfamily. YfcE family.</text>
</comment>
<gene>
    <name evidence="3" type="ORF">GO600_03275</name>
</gene>
<name>A0ABY7RT63_9DEIN</name>
<organism evidence="3 4">
    <name type="scientific">Thermus antranikianii</name>
    <dbReference type="NCBI Taxonomy" id="88190"/>
    <lineage>
        <taxon>Bacteria</taxon>
        <taxon>Thermotogati</taxon>
        <taxon>Deinococcota</taxon>
        <taxon>Deinococci</taxon>
        <taxon>Thermales</taxon>
        <taxon>Thermaceae</taxon>
        <taxon>Thermus</taxon>
    </lineage>
</organism>
<evidence type="ECO:0000259" key="2">
    <source>
        <dbReference type="Pfam" id="PF12850"/>
    </source>
</evidence>
<dbReference type="EMBL" id="CP046617">
    <property type="protein sequence ID" value="WCM40694.1"/>
    <property type="molecule type" value="Genomic_DNA"/>
</dbReference>
<dbReference type="Proteomes" id="UP001317488">
    <property type="component" value="Chromosome"/>
</dbReference>
<dbReference type="InterPro" id="IPR011152">
    <property type="entry name" value="Pesterase_MJ0912"/>
</dbReference>
<sequence>MRGRRRVFRKFALEIWENEPVRLGVLSDIHANLPALEAALEALRDEGVDEVLVLGDLVGYGPHPKQVIRRLLKEGLPAIAGAWDLRVAYPLPGTLPEGVGKATLEWTRSQLSEKELNYLRFLRLSHRKTYEGKRLVAFHGTPGNPESHLDLLGPANQLVPLLERYSAAVLLLGGRHLPLSRRVGMGLVADPGSVGLSLSGEPGADAMILDTETLEVRFLKVPYDLGPLIFDLRAWGLPPVLERVYRTGRFPKED</sequence>
<dbReference type="PANTHER" id="PTHR42850">
    <property type="entry name" value="METALLOPHOSPHOESTERASE"/>
    <property type="match status" value="1"/>
</dbReference>
<accession>A0ABY7RT63</accession>
<keyword evidence="4" id="KW-1185">Reference proteome</keyword>
<evidence type="ECO:0000256" key="1">
    <source>
        <dbReference type="ARBA" id="ARBA00008950"/>
    </source>
</evidence>